<dbReference type="Pfam" id="PF03645">
    <property type="entry name" value="Tctex-1"/>
    <property type="match status" value="1"/>
</dbReference>
<dbReference type="PANTHER" id="PTHR21255">
    <property type="entry name" value="T-COMPLEX-ASSOCIATED-TESTIS-EXPRESSED 1/ DYNEIN LIGHT CHAIN"/>
    <property type="match status" value="1"/>
</dbReference>
<dbReference type="GO" id="GO:0005868">
    <property type="term" value="C:cytoplasmic dynein complex"/>
    <property type="evidence" value="ECO:0007669"/>
    <property type="project" value="TreeGrafter"/>
</dbReference>
<dbReference type="GO" id="GO:0007018">
    <property type="term" value="P:microtubule-based movement"/>
    <property type="evidence" value="ECO:0007669"/>
    <property type="project" value="TreeGrafter"/>
</dbReference>
<keyword evidence="4" id="KW-1185">Reference proteome</keyword>
<gene>
    <name evidence="3" type="ORF">QE152_g17923</name>
</gene>
<dbReference type="InterPro" id="IPR038586">
    <property type="entry name" value="Tctex-1-like_sf"/>
</dbReference>
<evidence type="ECO:0000256" key="1">
    <source>
        <dbReference type="ARBA" id="ARBA00005361"/>
    </source>
</evidence>
<dbReference type="GO" id="GO:0045505">
    <property type="term" value="F:dynein intermediate chain binding"/>
    <property type="evidence" value="ECO:0007669"/>
    <property type="project" value="TreeGrafter"/>
</dbReference>
<name>A0AAW1L411_POPJA</name>
<dbReference type="Proteomes" id="UP001458880">
    <property type="component" value="Unassembled WGS sequence"/>
</dbReference>
<evidence type="ECO:0000256" key="2">
    <source>
        <dbReference type="SAM" id="MobiDB-lite"/>
    </source>
</evidence>
<dbReference type="AlphaFoldDB" id="A0AAW1L411"/>
<protein>
    <submittedName>
        <fullName evidence="3">Tctex-1 family</fullName>
    </submittedName>
</protein>
<dbReference type="Gene3D" id="3.30.1140.40">
    <property type="entry name" value="Tctex-1"/>
    <property type="match status" value="1"/>
</dbReference>
<evidence type="ECO:0000313" key="3">
    <source>
        <dbReference type="EMBL" id="KAK9728532.1"/>
    </source>
</evidence>
<feature type="compositionally biased region" description="Basic and acidic residues" evidence="2">
    <location>
        <begin position="63"/>
        <end position="84"/>
    </location>
</feature>
<evidence type="ECO:0000313" key="4">
    <source>
        <dbReference type="Proteomes" id="UP001458880"/>
    </source>
</evidence>
<organism evidence="3 4">
    <name type="scientific">Popillia japonica</name>
    <name type="common">Japanese beetle</name>
    <dbReference type="NCBI Taxonomy" id="7064"/>
    <lineage>
        <taxon>Eukaryota</taxon>
        <taxon>Metazoa</taxon>
        <taxon>Ecdysozoa</taxon>
        <taxon>Arthropoda</taxon>
        <taxon>Hexapoda</taxon>
        <taxon>Insecta</taxon>
        <taxon>Pterygota</taxon>
        <taxon>Neoptera</taxon>
        <taxon>Endopterygota</taxon>
        <taxon>Coleoptera</taxon>
        <taxon>Polyphaga</taxon>
        <taxon>Scarabaeiformia</taxon>
        <taxon>Scarabaeidae</taxon>
        <taxon>Rutelinae</taxon>
        <taxon>Popillia</taxon>
    </lineage>
</organism>
<comment type="caution">
    <text evidence="3">The sequence shown here is derived from an EMBL/GenBank/DDBJ whole genome shotgun (WGS) entry which is preliminary data.</text>
</comment>
<feature type="region of interest" description="Disordered" evidence="2">
    <location>
        <begin position="1"/>
        <end position="86"/>
    </location>
</feature>
<dbReference type="GO" id="GO:0005737">
    <property type="term" value="C:cytoplasm"/>
    <property type="evidence" value="ECO:0007669"/>
    <property type="project" value="TreeGrafter"/>
</dbReference>
<accession>A0AAW1L411</accession>
<reference evidence="3 4" key="1">
    <citation type="journal article" date="2024" name="BMC Genomics">
        <title>De novo assembly and annotation of Popillia japonica's genome with initial clues to its potential as an invasive pest.</title>
        <authorList>
            <person name="Cucini C."/>
            <person name="Boschi S."/>
            <person name="Funari R."/>
            <person name="Cardaioli E."/>
            <person name="Iannotti N."/>
            <person name="Marturano G."/>
            <person name="Paoli F."/>
            <person name="Bruttini M."/>
            <person name="Carapelli A."/>
            <person name="Frati F."/>
            <person name="Nardi F."/>
        </authorList>
    </citation>
    <scope>NUCLEOTIDE SEQUENCE [LARGE SCALE GENOMIC DNA]</scope>
    <source>
        <strain evidence="3">DMR45628</strain>
    </source>
</reference>
<dbReference type="PANTHER" id="PTHR21255:SF65">
    <property type="entry name" value="TCTEX1 DOMAIN-CONTAINING PROTEIN 2"/>
    <property type="match status" value="1"/>
</dbReference>
<comment type="similarity">
    <text evidence="1">Belongs to the dynein light chain Tctex-type family.</text>
</comment>
<dbReference type="CDD" id="cd21451">
    <property type="entry name" value="DLC-like_TCTEX1D"/>
    <property type="match status" value="1"/>
</dbReference>
<dbReference type="EMBL" id="JASPKY010000169">
    <property type="protein sequence ID" value="KAK9728532.1"/>
    <property type="molecule type" value="Genomic_DNA"/>
</dbReference>
<dbReference type="InterPro" id="IPR005334">
    <property type="entry name" value="Tctex-1-like"/>
</dbReference>
<proteinExistence type="inferred from homology"/>
<sequence length="270" mass="30788">MAEEAPPEDNLPTNDETSSSPIQSPPPTATDEKPPMEAVKSATSKVSKEESRKSILQQASKKSIAEKTKTPSKSSTEEKSEVRMETVVQRDIPLTMQESKKSMLSLGGRASRDISKDLFARRKSSRSIGKAVGSIISFRRGSIAEYFDRQKTAKYMNTYKLDSEKPFNVDKVEKILKEVLMEALDNLTYDADKVPKQAKWASSMIRAKVKEQEYDRYKLICNVTIGEKRSQDMFATYRFLWDAERDKHASYVYENMYVYAIAVCFGIYYE</sequence>